<dbReference type="eggNOG" id="COG0457">
    <property type="taxonomic scope" value="Bacteria"/>
</dbReference>
<comment type="caution">
    <text evidence="4">The sequence shown here is derived from an EMBL/GenBank/DDBJ whole genome shotgun (WGS) entry which is preliminary data.</text>
</comment>
<dbReference type="InterPro" id="IPR011990">
    <property type="entry name" value="TPR-like_helical_dom_sf"/>
</dbReference>
<evidence type="ECO:0000256" key="3">
    <source>
        <dbReference type="PROSITE-ProRule" id="PRU00339"/>
    </source>
</evidence>
<dbReference type="Pfam" id="PF13414">
    <property type="entry name" value="TPR_11"/>
    <property type="match status" value="1"/>
</dbReference>
<dbReference type="RefSeq" id="WP_050753151.1">
    <property type="nucleotide sequence ID" value="NZ_JQKC01000013.1"/>
</dbReference>
<keyword evidence="2 3" id="KW-0802">TPR repeat</keyword>
<dbReference type="SMART" id="SM00028">
    <property type="entry name" value="TPR"/>
    <property type="match status" value="6"/>
</dbReference>
<dbReference type="PROSITE" id="PS50005">
    <property type="entry name" value="TPR"/>
    <property type="match status" value="1"/>
</dbReference>
<evidence type="ECO:0000313" key="4">
    <source>
        <dbReference type="EMBL" id="KNY25877.1"/>
    </source>
</evidence>
<dbReference type="AlphaFoldDB" id="A0A0L6JKG8"/>
<protein>
    <submittedName>
        <fullName evidence="4">Tetratricopeptide TPR_1 repeat-containing protein</fullName>
    </submittedName>
</protein>
<sequence>MTSKEHFEIAEKYYHEYEETQNDELLEKAIKNYSEAIKLQPGFAYAYYKRALIYGIYEEFDNQYQDLNIAINVYSDLIEHDSDNPELHYKLALIHMENFQDNRNKEKSLNHFNKALELGYKNHDIFYNIGEIYCDFPYTRRDEALYYYNKAIDLAPNETKYYLARGECYDLLKQSENAMADFSKGIELAPEDWVFYNRRAELFIQLKEWDKAIDDYKQFRNLYHYNNRLKFELLRNIDRGPFFEFYFEVDLFKHSHWHPDSYYLEDSIMIEFLQVFSTVKEIAFYGYNEYSPSELSILVENFQEHLKLLSNITSYADFFKHVEYSKFLHTLIREFDDIEACWKSILNRLIEITKKLIKLVSNAANKGQYLYIYGI</sequence>
<dbReference type="EMBL" id="LGTC01000001">
    <property type="protein sequence ID" value="KNY25877.1"/>
    <property type="molecule type" value="Genomic_DNA"/>
</dbReference>
<gene>
    <name evidence="4" type="ORF">Bccel_1137</name>
</gene>
<organism evidence="4 5">
    <name type="scientific">Pseudobacteroides cellulosolvens ATCC 35603 = DSM 2933</name>
    <dbReference type="NCBI Taxonomy" id="398512"/>
    <lineage>
        <taxon>Bacteria</taxon>
        <taxon>Bacillati</taxon>
        <taxon>Bacillota</taxon>
        <taxon>Clostridia</taxon>
        <taxon>Eubacteriales</taxon>
        <taxon>Oscillospiraceae</taxon>
        <taxon>Pseudobacteroides</taxon>
    </lineage>
</organism>
<accession>A0A0L6JKG8</accession>
<evidence type="ECO:0000256" key="1">
    <source>
        <dbReference type="ARBA" id="ARBA00022737"/>
    </source>
</evidence>
<feature type="repeat" description="TPR" evidence="3">
    <location>
        <begin position="159"/>
        <end position="192"/>
    </location>
</feature>
<evidence type="ECO:0000313" key="5">
    <source>
        <dbReference type="Proteomes" id="UP000036923"/>
    </source>
</evidence>
<dbReference type="Pfam" id="PF13181">
    <property type="entry name" value="TPR_8"/>
    <property type="match status" value="1"/>
</dbReference>
<proteinExistence type="predicted"/>
<dbReference type="SUPFAM" id="SSF81901">
    <property type="entry name" value="HCP-like"/>
    <property type="match status" value="1"/>
</dbReference>
<keyword evidence="5" id="KW-1185">Reference proteome</keyword>
<dbReference type="PANTHER" id="PTHR44858">
    <property type="entry name" value="TETRATRICOPEPTIDE REPEAT PROTEIN 6"/>
    <property type="match status" value="1"/>
</dbReference>
<dbReference type="STRING" id="398512.Bccel_1137"/>
<name>A0A0L6JKG8_9FIRM</name>
<dbReference type="OrthoDB" id="1922141at2"/>
<dbReference type="Proteomes" id="UP000036923">
    <property type="component" value="Unassembled WGS sequence"/>
</dbReference>
<dbReference type="InterPro" id="IPR050498">
    <property type="entry name" value="Ycf3"/>
</dbReference>
<evidence type="ECO:0000256" key="2">
    <source>
        <dbReference type="ARBA" id="ARBA00022803"/>
    </source>
</evidence>
<dbReference type="PANTHER" id="PTHR44858:SF1">
    <property type="entry name" value="UDP-N-ACETYLGLUCOSAMINE--PEPTIDE N-ACETYLGLUCOSAMINYLTRANSFERASE SPINDLY-RELATED"/>
    <property type="match status" value="1"/>
</dbReference>
<keyword evidence="1" id="KW-0677">Repeat</keyword>
<dbReference type="InterPro" id="IPR019734">
    <property type="entry name" value="TPR_rpt"/>
</dbReference>
<reference evidence="5" key="1">
    <citation type="submission" date="2015-07" db="EMBL/GenBank/DDBJ databases">
        <title>Near-Complete Genome Sequence of the Cellulolytic Bacterium Bacteroides (Pseudobacteroides) cellulosolvens ATCC 35603.</title>
        <authorList>
            <person name="Dassa B."/>
            <person name="Utturkar S.M."/>
            <person name="Klingeman D.M."/>
            <person name="Hurt R.A."/>
            <person name="Keller M."/>
            <person name="Xu J."/>
            <person name="Reddy Y.H.K."/>
            <person name="Borovok I."/>
            <person name="Grinberg I.R."/>
            <person name="Lamed R."/>
            <person name="Zhivin O."/>
            <person name="Bayer E.A."/>
            <person name="Brown S.D."/>
        </authorList>
    </citation>
    <scope>NUCLEOTIDE SEQUENCE [LARGE SCALE GENOMIC DNA]</scope>
    <source>
        <strain evidence="5">DSM 2933</strain>
    </source>
</reference>
<dbReference type="Gene3D" id="1.25.40.10">
    <property type="entry name" value="Tetratricopeptide repeat domain"/>
    <property type="match status" value="3"/>
</dbReference>